<keyword evidence="2" id="KW-0808">Transferase</keyword>
<dbReference type="PANTHER" id="PTHR43861">
    <property type="entry name" value="TRANS-ACONITATE 2-METHYLTRANSFERASE-RELATED"/>
    <property type="match status" value="1"/>
</dbReference>
<dbReference type="CDD" id="cd02440">
    <property type="entry name" value="AdoMet_MTases"/>
    <property type="match status" value="1"/>
</dbReference>
<dbReference type="GO" id="GO:0008168">
    <property type="term" value="F:methyltransferase activity"/>
    <property type="evidence" value="ECO:0007669"/>
    <property type="project" value="UniProtKB-KW"/>
</dbReference>
<reference evidence="2 3" key="1">
    <citation type="submission" date="2023-04" db="EMBL/GenBank/DDBJ databases">
        <title>Draft genome sequence of acteroides sedimenti strain YN3PY1.</title>
        <authorList>
            <person name="Yoshida N."/>
        </authorList>
    </citation>
    <scope>NUCLEOTIDE SEQUENCE [LARGE SCALE GENOMIC DNA]</scope>
    <source>
        <strain evidence="2 3">YN3PY1</strain>
    </source>
</reference>
<name>A0ABN6Z4W1_9BACE</name>
<keyword evidence="2" id="KW-0489">Methyltransferase</keyword>
<dbReference type="RefSeq" id="WP_353329591.1">
    <property type="nucleotide sequence ID" value="NZ_AP028055.1"/>
</dbReference>
<organism evidence="2 3">
    <name type="scientific">Bacteroides sedimenti</name>
    <dbReference type="NCBI Taxonomy" id="2136147"/>
    <lineage>
        <taxon>Bacteria</taxon>
        <taxon>Pseudomonadati</taxon>
        <taxon>Bacteroidota</taxon>
        <taxon>Bacteroidia</taxon>
        <taxon>Bacteroidales</taxon>
        <taxon>Bacteroidaceae</taxon>
        <taxon>Bacteroides</taxon>
    </lineage>
</organism>
<sequence length="204" mass="23109">MSEFDSKARGWDKESVHWERSKAIADRMLKGIPARKGMKALEYGAGTGILSFMLSDLFEEITLMDNSPEMIKVIQEKVAASKSAHLKPVLFNLEQTEYNFGSFDCIFTQMAMHHVSDIDLVLERFYRILNPGGLLFIADLYAEDGSFHGEGFTGHNGFDVEQLKARLLKKGFVHTTTEQCFIMKKATGDIVREYPVFLMIAEKP</sequence>
<evidence type="ECO:0000313" key="2">
    <source>
        <dbReference type="EMBL" id="BEG99214.1"/>
    </source>
</evidence>
<evidence type="ECO:0000313" key="3">
    <source>
        <dbReference type="Proteomes" id="UP001496674"/>
    </source>
</evidence>
<dbReference type="SUPFAM" id="SSF53335">
    <property type="entry name" value="S-adenosyl-L-methionine-dependent methyltransferases"/>
    <property type="match status" value="1"/>
</dbReference>
<accession>A0ABN6Z4W1</accession>
<protein>
    <submittedName>
        <fullName evidence="2">S-adenosylmethionine-dependent methyltransferase</fullName>
    </submittedName>
</protein>
<dbReference type="Proteomes" id="UP001496674">
    <property type="component" value="Chromosome"/>
</dbReference>
<evidence type="ECO:0000259" key="1">
    <source>
        <dbReference type="Pfam" id="PF08241"/>
    </source>
</evidence>
<feature type="domain" description="Methyltransferase type 11" evidence="1">
    <location>
        <begin position="41"/>
        <end position="137"/>
    </location>
</feature>
<proteinExistence type="predicted"/>
<gene>
    <name evidence="2" type="ORF">BSYN_14790</name>
</gene>
<dbReference type="Pfam" id="PF08241">
    <property type="entry name" value="Methyltransf_11"/>
    <property type="match status" value="1"/>
</dbReference>
<keyword evidence="3" id="KW-1185">Reference proteome</keyword>
<dbReference type="GO" id="GO:0032259">
    <property type="term" value="P:methylation"/>
    <property type="evidence" value="ECO:0007669"/>
    <property type="project" value="UniProtKB-KW"/>
</dbReference>
<dbReference type="Gene3D" id="3.40.50.150">
    <property type="entry name" value="Vaccinia Virus protein VP39"/>
    <property type="match status" value="1"/>
</dbReference>
<dbReference type="InterPro" id="IPR013216">
    <property type="entry name" value="Methyltransf_11"/>
</dbReference>
<dbReference type="InterPro" id="IPR029063">
    <property type="entry name" value="SAM-dependent_MTases_sf"/>
</dbReference>
<dbReference type="EMBL" id="AP028055">
    <property type="protein sequence ID" value="BEG99214.1"/>
    <property type="molecule type" value="Genomic_DNA"/>
</dbReference>